<feature type="region of interest" description="Disordered" evidence="1">
    <location>
        <begin position="32"/>
        <end position="61"/>
    </location>
</feature>
<evidence type="ECO:0000256" key="1">
    <source>
        <dbReference type="SAM" id="MobiDB-lite"/>
    </source>
</evidence>
<feature type="compositionally biased region" description="Polar residues" evidence="1">
    <location>
        <begin position="44"/>
        <end position="54"/>
    </location>
</feature>
<reference evidence="2 3" key="1">
    <citation type="submission" date="2009-09" db="EMBL/GenBank/DDBJ databases">
        <authorList>
            <person name="Weinstock G."/>
            <person name="Sodergren E."/>
            <person name="Clifton S."/>
            <person name="Fulton L."/>
            <person name="Fulton B."/>
            <person name="Courtney L."/>
            <person name="Fronick C."/>
            <person name="Harrison M."/>
            <person name="Strong C."/>
            <person name="Farmer C."/>
            <person name="Delahaunty K."/>
            <person name="Markovic C."/>
            <person name="Hall O."/>
            <person name="Minx P."/>
            <person name="Tomlinson C."/>
            <person name="Mitreva M."/>
            <person name="Nelson J."/>
            <person name="Hou S."/>
            <person name="Wollam A."/>
            <person name="Pepin K.H."/>
            <person name="Johnson M."/>
            <person name="Bhonagiri V."/>
            <person name="Nash W.E."/>
            <person name="Warren W."/>
            <person name="Chinwalla A."/>
            <person name="Mardis E.R."/>
            <person name="Wilson R.K."/>
        </authorList>
    </citation>
    <scope>NUCLEOTIDE SEQUENCE [LARGE SCALE GENOMIC DNA]</scope>
    <source>
        <strain evidence="3">ATCC 35185 / DSM 20758 / VPI D19B-28</strain>
    </source>
</reference>
<dbReference type="Proteomes" id="UP000003505">
    <property type="component" value="Unassembled WGS sequence"/>
</dbReference>
<name>C9LVM1_SELS3</name>
<evidence type="ECO:0000313" key="3">
    <source>
        <dbReference type="Proteomes" id="UP000003505"/>
    </source>
</evidence>
<evidence type="ECO:0000313" key="2">
    <source>
        <dbReference type="EMBL" id="EEX77095.1"/>
    </source>
</evidence>
<feature type="non-terminal residue" evidence="2">
    <location>
        <position position="1"/>
    </location>
</feature>
<dbReference type="AlphaFoldDB" id="C9LVM1"/>
<gene>
    <name evidence="2" type="ORF">SELSPUOL_01515</name>
</gene>
<dbReference type="EMBL" id="ACKP02000028">
    <property type="protein sequence ID" value="EEX77095.1"/>
    <property type="molecule type" value="Genomic_DNA"/>
</dbReference>
<protein>
    <submittedName>
        <fullName evidence="2">Uncharacterized protein</fullName>
    </submittedName>
</protein>
<comment type="caution">
    <text evidence="2">The sequence shown here is derived from an EMBL/GenBank/DDBJ whole genome shotgun (WGS) entry which is preliminary data.</text>
</comment>
<accession>C9LVM1</accession>
<proteinExistence type="predicted"/>
<organism evidence="2 3">
    <name type="scientific">Selenomonas sputigena (strain ATCC 35185 / DSM 20758 / CCUG 44933 / VPI D19B-28)</name>
    <dbReference type="NCBI Taxonomy" id="546271"/>
    <lineage>
        <taxon>Bacteria</taxon>
        <taxon>Bacillati</taxon>
        <taxon>Bacillota</taxon>
        <taxon>Negativicutes</taxon>
        <taxon>Selenomonadales</taxon>
        <taxon>Selenomonadaceae</taxon>
        <taxon>Selenomonas</taxon>
    </lineage>
</organism>
<sequence>VETAIRFLTRRILDDRAVFPLDDAEDVREHLLLDGDGLRPPKGANSNPSGSNQRDVPVTIL</sequence>